<sequence length="802" mass="90499">MIYHLKIALRTLIQGKLYTAISILGLALGIFCSLLVSTIVLDEFSYDKDWSRSANIFRLLSVMERGTETIDKTGAAYAGLAPELKRTFPEVEEYSELYVSPIDMKLTPESNQHINLKALYTDSAVQHLLDIELLQQQDLQPTKPVQKIIISEHVAKSYFPNTDPLGMEIYDLPRYESKANRYLIAGVMKDMPANTHLRADIVILKDRTEKALEKADHGMYVRHYLLLKSGTEPKAFEQKVNRWYRDYVTSKNPTRYELQPIQDAYLRSDFPAYQVHKGNLQQNYIFIAVAALLLLIACINFVNLSTARASSRLKETGVRKVLGASKATLIRQFLLESMLVFGVSTVLSLLLYTLALPFAEKFIEHPIAFTLSNNLGYFGAIWAIVFLISLLTGLYPAVFLSSFQTVNNNINNLLKTPRNKRSKLREALVVVQFSLSIVILIALFVMSKQINFMKDKDPGFDSKGLISIDHISFDEKSTAFKEALNANPNIQSHSFSSWLPMDGAGYMTRYMEDPGNPGHKVEMWYIAGEPNLAETLGLRLKEGRFLSATRPSDAIEADNYDDESNAMRPAVLTASTAKRLHVAQLDQEMGKEKIVPVGIVEDFNSESLHKQLVPTVIVGYRNPQYGALLIRVQDGKEQEVMQYVARVWKDLYPDKLLDMELMKDKLQAQYKAEERIEALFRAFSILTMFLAALGVFGLIVNTVSLRVKEIGIRKVMGASVLRIMTMLSKDFLKLTLLAALLASPLAWWAMHNWLDNFAYRIEINPWLFVAAGLIAVLIALLTVSIQALKAARANPVDSLRDE</sequence>
<keyword evidence="4 6" id="KW-1133">Transmembrane helix</keyword>
<dbReference type="RefSeq" id="WP_320185801.1">
    <property type="nucleotide sequence ID" value="NZ_CP138332.1"/>
</dbReference>
<dbReference type="InterPro" id="IPR003838">
    <property type="entry name" value="ABC3_permease_C"/>
</dbReference>
<feature type="transmembrane region" description="Helical" evidence="6">
    <location>
        <begin position="424"/>
        <end position="446"/>
    </location>
</feature>
<dbReference type="InterPro" id="IPR050250">
    <property type="entry name" value="Macrolide_Exporter_MacB"/>
</dbReference>
<feature type="transmembrane region" description="Helical" evidence="6">
    <location>
        <begin position="21"/>
        <end position="41"/>
    </location>
</feature>
<feature type="transmembrane region" description="Helical" evidence="6">
    <location>
        <begin position="678"/>
        <end position="700"/>
    </location>
</feature>
<evidence type="ECO:0000313" key="9">
    <source>
        <dbReference type="EMBL" id="MFD2968208.1"/>
    </source>
</evidence>
<evidence type="ECO:0000259" key="8">
    <source>
        <dbReference type="Pfam" id="PF12704"/>
    </source>
</evidence>
<reference evidence="10" key="1">
    <citation type="journal article" date="2019" name="Int. J. Syst. Evol. Microbiol.">
        <title>The Global Catalogue of Microorganisms (GCM) 10K type strain sequencing project: providing services to taxonomists for standard genome sequencing and annotation.</title>
        <authorList>
            <consortium name="The Broad Institute Genomics Platform"/>
            <consortium name="The Broad Institute Genome Sequencing Center for Infectious Disease"/>
            <person name="Wu L."/>
            <person name="Ma J."/>
        </authorList>
    </citation>
    <scope>NUCLEOTIDE SEQUENCE [LARGE SCALE GENOMIC DNA]</scope>
    <source>
        <strain evidence="10">KCTC 22814</strain>
    </source>
</reference>
<dbReference type="InterPro" id="IPR025857">
    <property type="entry name" value="MacB_PCD"/>
</dbReference>
<feature type="transmembrane region" description="Helical" evidence="6">
    <location>
        <begin position="333"/>
        <end position="355"/>
    </location>
</feature>
<comment type="caution">
    <text evidence="9">The sequence shown here is derived from an EMBL/GenBank/DDBJ whole genome shotgun (WGS) entry which is preliminary data.</text>
</comment>
<dbReference type="Proteomes" id="UP001597525">
    <property type="component" value="Unassembled WGS sequence"/>
</dbReference>
<comment type="subcellular location">
    <subcellularLocation>
        <location evidence="1">Cell membrane</location>
        <topology evidence="1">Multi-pass membrane protein</topology>
    </subcellularLocation>
</comment>
<dbReference type="Pfam" id="PF02687">
    <property type="entry name" value="FtsX"/>
    <property type="match status" value="2"/>
</dbReference>
<feature type="transmembrane region" description="Helical" evidence="6">
    <location>
        <begin position="375"/>
        <end position="403"/>
    </location>
</feature>
<dbReference type="PANTHER" id="PTHR30572:SF18">
    <property type="entry name" value="ABC-TYPE MACROLIDE FAMILY EXPORT SYSTEM PERMEASE COMPONENT 2"/>
    <property type="match status" value="1"/>
</dbReference>
<evidence type="ECO:0000256" key="1">
    <source>
        <dbReference type="ARBA" id="ARBA00004651"/>
    </source>
</evidence>
<organism evidence="9 10">
    <name type="scientific">Sphingobacterium bambusae</name>
    <dbReference type="NCBI Taxonomy" id="662858"/>
    <lineage>
        <taxon>Bacteria</taxon>
        <taxon>Pseudomonadati</taxon>
        <taxon>Bacteroidota</taxon>
        <taxon>Sphingobacteriia</taxon>
        <taxon>Sphingobacteriales</taxon>
        <taxon>Sphingobacteriaceae</taxon>
        <taxon>Sphingobacterium</taxon>
    </lineage>
</organism>
<evidence type="ECO:0000256" key="2">
    <source>
        <dbReference type="ARBA" id="ARBA00022475"/>
    </source>
</evidence>
<dbReference type="EMBL" id="JBHUPB010000008">
    <property type="protein sequence ID" value="MFD2968208.1"/>
    <property type="molecule type" value="Genomic_DNA"/>
</dbReference>
<evidence type="ECO:0000256" key="4">
    <source>
        <dbReference type="ARBA" id="ARBA00022989"/>
    </source>
</evidence>
<proteinExistence type="predicted"/>
<evidence type="ECO:0000256" key="5">
    <source>
        <dbReference type="ARBA" id="ARBA00023136"/>
    </source>
</evidence>
<accession>A0ABW6BHU0</accession>
<feature type="domain" description="ABC3 transporter permease C-terminal" evidence="7">
    <location>
        <begin position="288"/>
        <end position="400"/>
    </location>
</feature>
<keyword evidence="5 6" id="KW-0472">Membrane</keyword>
<dbReference type="PANTHER" id="PTHR30572">
    <property type="entry name" value="MEMBRANE COMPONENT OF TRANSPORTER-RELATED"/>
    <property type="match status" value="1"/>
</dbReference>
<evidence type="ECO:0000259" key="7">
    <source>
        <dbReference type="Pfam" id="PF02687"/>
    </source>
</evidence>
<dbReference type="Pfam" id="PF12704">
    <property type="entry name" value="MacB_PCD"/>
    <property type="match status" value="1"/>
</dbReference>
<gene>
    <name evidence="9" type="ORF">ACFS7Y_12460</name>
</gene>
<evidence type="ECO:0000313" key="10">
    <source>
        <dbReference type="Proteomes" id="UP001597525"/>
    </source>
</evidence>
<keyword evidence="10" id="KW-1185">Reference proteome</keyword>
<name>A0ABW6BHU0_9SPHI</name>
<feature type="domain" description="ABC3 transporter permease C-terminal" evidence="7">
    <location>
        <begin position="682"/>
        <end position="795"/>
    </location>
</feature>
<evidence type="ECO:0000256" key="3">
    <source>
        <dbReference type="ARBA" id="ARBA00022692"/>
    </source>
</evidence>
<keyword evidence="2" id="KW-1003">Cell membrane</keyword>
<feature type="transmembrane region" description="Helical" evidence="6">
    <location>
        <begin position="763"/>
        <end position="783"/>
    </location>
</feature>
<evidence type="ECO:0000256" key="6">
    <source>
        <dbReference type="SAM" id="Phobius"/>
    </source>
</evidence>
<keyword evidence="3 6" id="KW-0812">Transmembrane</keyword>
<protein>
    <submittedName>
        <fullName evidence="9">FtsX-like permease family protein</fullName>
    </submittedName>
</protein>
<feature type="transmembrane region" description="Helical" evidence="6">
    <location>
        <begin position="731"/>
        <end position="751"/>
    </location>
</feature>
<feature type="transmembrane region" description="Helical" evidence="6">
    <location>
        <begin position="284"/>
        <end position="304"/>
    </location>
</feature>
<feature type="domain" description="MacB-like periplasmic core" evidence="8">
    <location>
        <begin position="19"/>
        <end position="241"/>
    </location>
</feature>